<keyword evidence="4" id="KW-1185">Reference proteome</keyword>
<feature type="compositionally biased region" description="Basic and acidic residues" evidence="2">
    <location>
        <begin position="136"/>
        <end position="145"/>
    </location>
</feature>
<feature type="compositionally biased region" description="Polar residues" evidence="2">
    <location>
        <begin position="87"/>
        <end position="114"/>
    </location>
</feature>
<dbReference type="EMBL" id="JARBDR010000657">
    <property type="protein sequence ID" value="KAJ8309473.1"/>
    <property type="molecule type" value="Genomic_DNA"/>
</dbReference>
<evidence type="ECO:0000313" key="3">
    <source>
        <dbReference type="EMBL" id="KAJ8309473.1"/>
    </source>
</evidence>
<dbReference type="InterPro" id="IPR050767">
    <property type="entry name" value="Sel1_AlgK"/>
</dbReference>
<dbReference type="InterPro" id="IPR011990">
    <property type="entry name" value="TPR-like_helical_dom_sf"/>
</dbReference>
<feature type="region of interest" description="Disordered" evidence="2">
    <location>
        <begin position="1"/>
        <end position="146"/>
    </location>
</feature>
<protein>
    <submittedName>
        <fullName evidence="3">Uncharacterized protein</fullName>
    </submittedName>
</protein>
<dbReference type="PANTHER" id="PTHR11102:SF147">
    <property type="entry name" value="SEL1L ADAPTOR SUBUNIT OF ERAD E3 UBIQUITIN LIGASE"/>
    <property type="match status" value="1"/>
</dbReference>
<reference evidence="3 4" key="1">
    <citation type="submission" date="2022-12" db="EMBL/GenBank/DDBJ databases">
        <title>Chromosome-level genome of Tegillarca granosa.</title>
        <authorList>
            <person name="Kim J."/>
        </authorList>
    </citation>
    <scope>NUCLEOTIDE SEQUENCE [LARGE SCALE GENOMIC DNA]</scope>
    <source>
        <strain evidence="3">Teg-2019</strain>
        <tissue evidence="3">Adductor muscle</tissue>
    </source>
</reference>
<evidence type="ECO:0000256" key="1">
    <source>
        <dbReference type="ARBA" id="ARBA00038101"/>
    </source>
</evidence>
<dbReference type="InterPro" id="IPR006597">
    <property type="entry name" value="Sel1-like"/>
</dbReference>
<organism evidence="3 4">
    <name type="scientific">Tegillarca granosa</name>
    <name type="common">Malaysian cockle</name>
    <name type="synonym">Anadara granosa</name>
    <dbReference type="NCBI Taxonomy" id="220873"/>
    <lineage>
        <taxon>Eukaryota</taxon>
        <taxon>Metazoa</taxon>
        <taxon>Spiralia</taxon>
        <taxon>Lophotrochozoa</taxon>
        <taxon>Mollusca</taxon>
        <taxon>Bivalvia</taxon>
        <taxon>Autobranchia</taxon>
        <taxon>Pteriomorphia</taxon>
        <taxon>Arcoida</taxon>
        <taxon>Arcoidea</taxon>
        <taxon>Arcidae</taxon>
        <taxon>Tegillarca</taxon>
    </lineage>
</organism>
<gene>
    <name evidence="3" type="ORF">KUTeg_014347</name>
</gene>
<feature type="region of interest" description="Disordered" evidence="2">
    <location>
        <begin position="495"/>
        <end position="524"/>
    </location>
</feature>
<dbReference type="PANTHER" id="PTHR11102">
    <property type="entry name" value="SEL-1-LIKE PROTEIN"/>
    <property type="match status" value="1"/>
</dbReference>
<feature type="compositionally biased region" description="Polar residues" evidence="2">
    <location>
        <begin position="122"/>
        <end position="133"/>
    </location>
</feature>
<dbReference type="Proteomes" id="UP001217089">
    <property type="component" value="Unassembled WGS sequence"/>
</dbReference>
<proteinExistence type="inferred from homology"/>
<accession>A0ABQ9EWD0</accession>
<feature type="region of interest" description="Disordered" evidence="2">
    <location>
        <begin position="167"/>
        <end position="229"/>
    </location>
</feature>
<feature type="compositionally biased region" description="Basic and acidic residues" evidence="2">
    <location>
        <begin position="501"/>
        <end position="515"/>
    </location>
</feature>
<comment type="similarity">
    <text evidence="1">Belongs to the sel-1 family.</text>
</comment>
<feature type="compositionally biased region" description="Polar residues" evidence="2">
    <location>
        <begin position="34"/>
        <end position="70"/>
    </location>
</feature>
<feature type="compositionally biased region" description="Polar residues" evidence="2">
    <location>
        <begin position="167"/>
        <end position="176"/>
    </location>
</feature>
<sequence length="804" mass="92359">MHSEQKFKSVQKPKSHETLQTIHSKSSDLPVHEISNSHSLPSSQEKTPNSDSSQNEAATISEQEIISSKRIQSEELKSDLPQHEQTHSQQMPPKTKIEPNTKQNDINEVQQQSEKQLHMEQEMTNSQLHTQNKPIAELEKQEKHNNLQLQQANTQLEHNLIQETQIHHGQNLQGTEQIDDRSSEDIARDEHKTPQEADTQTDAQKEQVKEVLTKKESIESTDTDEEDEDLRFELSEEDMEADLKTMKEYWEQKMTEEEIKNEKNIKLQDEHIQKLMQEISDEKQLLKDNEEYIKKLKRVISDEKQVVDDNEEYIKKFKQHIESNENKKLYDVIKEDNFIETEDESSEKKQVLKMHGKMYERVDIDKSTDVNKYKEATVSSEQDINNDNNGGGDDTNIDKSVTNTATEYMTTDDFPEPFNRESLEINKVAGIYTYTEDNIKETMIVYIPDEFGYAKLEKYIQTLSGSSVTTEYEEYFEHLPERVTHKHILDQYDGDLLTSGDNKDQESKDIESKTEETEETELSPEEIQAKEYFEKGEALINETYVKDHEQYGLGFIHASGIGKNSSQAKALVYLTFAALGGDPLAQMSLVVLGQLYYQGGRGVGINHERAHHYFLMAAESGNANALGYLGKMYSEGSPAVEQNNKTAHQYFKNAADKDFTKAYRFFTLSADQGWVEGQLQLGIMYMTGQGVKRDYKLAVKYFNLASQGGHVLAFHHLATMHASGIGVLRNCHTAVELFKNVAERGRWAEMLMDAHTLYKEGHLYQALLKYTFLAEMGYEVAQSNVAYLLDQGQFNMHQFNVLKQ</sequence>
<feature type="compositionally biased region" description="Basic and acidic residues" evidence="2">
    <location>
        <begin position="71"/>
        <end position="86"/>
    </location>
</feature>
<evidence type="ECO:0000256" key="2">
    <source>
        <dbReference type="SAM" id="MobiDB-lite"/>
    </source>
</evidence>
<dbReference type="SMART" id="SM00671">
    <property type="entry name" value="SEL1"/>
    <property type="match status" value="5"/>
</dbReference>
<feature type="region of interest" description="Disordered" evidence="2">
    <location>
        <begin position="378"/>
        <end position="397"/>
    </location>
</feature>
<dbReference type="Gene3D" id="1.25.40.10">
    <property type="entry name" value="Tetratricopeptide repeat domain"/>
    <property type="match status" value="2"/>
</dbReference>
<comment type="caution">
    <text evidence="3">The sequence shown here is derived from an EMBL/GenBank/DDBJ whole genome shotgun (WGS) entry which is preliminary data.</text>
</comment>
<feature type="compositionally biased region" description="Basic and acidic residues" evidence="2">
    <location>
        <begin position="178"/>
        <end position="195"/>
    </location>
</feature>
<evidence type="ECO:0000313" key="4">
    <source>
        <dbReference type="Proteomes" id="UP001217089"/>
    </source>
</evidence>
<dbReference type="Pfam" id="PF08238">
    <property type="entry name" value="Sel1"/>
    <property type="match status" value="5"/>
</dbReference>
<name>A0ABQ9EWD0_TEGGR</name>
<feature type="compositionally biased region" description="Acidic residues" evidence="2">
    <location>
        <begin position="219"/>
        <end position="229"/>
    </location>
</feature>
<feature type="compositionally biased region" description="Basic and acidic residues" evidence="2">
    <location>
        <begin position="203"/>
        <end position="218"/>
    </location>
</feature>
<dbReference type="SUPFAM" id="SSF81901">
    <property type="entry name" value="HCP-like"/>
    <property type="match status" value="2"/>
</dbReference>